<dbReference type="GO" id="GO:0003714">
    <property type="term" value="F:transcription corepressor activity"/>
    <property type="evidence" value="ECO:0007669"/>
    <property type="project" value="InterPro"/>
</dbReference>
<evidence type="ECO:0000256" key="1">
    <source>
        <dbReference type="ARBA" id="ARBA00004123"/>
    </source>
</evidence>
<organism evidence="7 8">
    <name type="scientific">Cladophialophora yegresii CBS 114405</name>
    <dbReference type="NCBI Taxonomy" id="1182544"/>
    <lineage>
        <taxon>Eukaryota</taxon>
        <taxon>Fungi</taxon>
        <taxon>Dikarya</taxon>
        <taxon>Ascomycota</taxon>
        <taxon>Pezizomycotina</taxon>
        <taxon>Eurotiomycetes</taxon>
        <taxon>Chaetothyriomycetidae</taxon>
        <taxon>Chaetothyriales</taxon>
        <taxon>Herpotrichiellaceae</taxon>
        <taxon>Cladophialophora</taxon>
    </lineage>
</organism>
<dbReference type="Gene3D" id="2.130.10.10">
    <property type="entry name" value="YVTN repeat-like/Quinoprotein amine dehydrogenase"/>
    <property type="match status" value="2"/>
</dbReference>
<dbReference type="GO" id="GO:0006357">
    <property type="term" value="P:regulation of transcription by RNA polymerase II"/>
    <property type="evidence" value="ECO:0007669"/>
    <property type="project" value="TreeGrafter"/>
</dbReference>
<sequence length="687" mass="74575">MEADNASTFSAKPPPLSSDQLNYLIWRYLQESGYADAAVKLQRDWRVDAESLPFAKCVKGHALVSLVQKGLRYHHLSLTIDENGRPSKQLNPSMFFFGPESEKPPVELPEEAFPSTPSPHGSLIAPQKQIRDPAVNGLVERTSLPVATQLAPKRGRKTAASAERNGSATRKPSASASRAANASTMDVDMVNGHIVPISDARSPTATEVGPDDAGPFMNGIKADERMDVDEDSLVADHQNNEPQIEAVPPPAHTLFIGESKGIQVTPAKVANLAQSSTIFNLPPPTVGDVPRSLTRVTWHPSTGNALTAMGDDFCGIWDITPGSPTSSTSRFQELVDSTGQKLISAVAWEPHGDMIAIATYTNLSGHIFVFDGQELCMVEDLTASQRAVTSMVWQAQGSSLFGLAPYDSDDMGTAKAAGSSIIQWHHRNLPAEVELSTVRVPETLIDMDGAFLDETSIVCAAGQNSVYSFRIAPALGIEQKWTSDPTGNDQWTFVRCTLRWGRNPFLVAASAETGTLWVPAQDLFKRGAHEAHITGLELRPRLVSLLDTPSKPEFATSSMDGTIKVWRYDDDSNSITSICKLIVGHGSPIMALSYSPDGFCLAGASYDIIRIWNSEHDHNLMATWKDEQNLWDGSKLKDDDMMSTGGRSSVNGDTHPVTADHTLTWDIDSKKLAFGLGSQVAIINFQR</sequence>
<dbReference type="GeneID" id="19174858"/>
<dbReference type="Pfam" id="PF00400">
    <property type="entry name" value="WD40"/>
    <property type="match status" value="2"/>
</dbReference>
<keyword evidence="4" id="KW-0539">Nucleus</keyword>
<protein>
    <recommendedName>
        <fullName evidence="9">LisH domain-containing protein</fullName>
    </recommendedName>
</protein>
<keyword evidence="3" id="KW-0677">Repeat</keyword>
<dbReference type="RefSeq" id="XP_007752473.1">
    <property type="nucleotide sequence ID" value="XM_007754283.1"/>
</dbReference>
<dbReference type="Pfam" id="PF08513">
    <property type="entry name" value="LisH"/>
    <property type="match status" value="1"/>
</dbReference>
<evidence type="ECO:0008006" key="9">
    <source>
        <dbReference type="Google" id="ProtNLM"/>
    </source>
</evidence>
<dbReference type="SUPFAM" id="SSF50978">
    <property type="entry name" value="WD40 repeat-like"/>
    <property type="match status" value="1"/>
</dbReference>
<evidence type="ECO:0000256" key="4">
    <source>
        <dbReference type="ARBA" id="ARBA00023242"/>
    </source>
</evidence>
<comment type="caution">
    <text evidence="7">The sequence shown here is derived from an EMBL/GenBank/DDBJ whole genome shotgun (WGS) entry which is preliminary data.</text>
</comment>
<dbReference type="Gene3D" id="1.20.960.30">
    <property type="match status" value="1"/>
</dbReference>
<reference evidence="7 8" key="1">
    <citation type="submission" date="2013-03" db="EMBL/GenBank/DDBJ databases">
        <title>The Genome Sequence of Cladophialophora yegresii CBS 114405.</title>
        <authorList>
            <consortium name="The Broad Institute Genomics Platform"/>
            <person name="Cuomo C."/>
            <person name="de Hoog S."/>
            <person name="Gorbushina A."/>
            <person name="Walker B."/>
            <person name="Young S.K."/>
            <person name="Zeng Q."/>
            <person name="Gargeya S."/>
            <person name="Fitzgerald M."/>
            <person name="Haas B."/>
            <person name="Abouelleil A."/>
            <person name="Allen A.W."/>
            <person name="Alvarado L."/>
            <person name="Arachchi H.M."/>
            <person name="Berlin A.M."/>
            <person name="Chapman S.B."/>
            <person name="Gainer-Dewar J."/>
            <person name="Goldberg J."/>
            <person name="Griggs A."/>
            <person name="Gujja S."/>
            <person name="Hansen M."/>
            <person name="Howarth C."/>
            <person name="Imamovic A."/>
            <person name="Ireland A."/>
            <person name="Larimer J."/>
            <person name="McCowan C."/>
            <person name="Murphy C."/>
            <person name="Pearson M."/>
            <person name="Poon T.W."/>
            <person name="Priest M."/>
            <person name="Roberts A."/>
            <person name="Saif S."/>
            <person name="Shea T."/>
            <person name="Sisk P."/>
            <person name="Sykes S."/>
            <person name="Wortman J."/>
            <person name="Nusbaum C."/>
            <person name="Birren B."/>
        </authorList>
    </citation>
    <scope>NUCLEOTIDE SEQUENCE [LARGE SCALE GENOMIC DNA]</scope>
    <source>
        <strain evidence="7 8">CBS 114405</strain>
    </source>
</reference>
<evidence type="ECO:0000256" key="6">
    <source>
        <dbReference type="SAM" id="MobiDB-lite"/>
    </source>
</evidence>
<evidence type="ECO:0000313" key="7">
    <source>
        <dbReference type="EMBL" id="EXJ63906.1"/>
    </source>
</evidence>
<proteinExistence type="predicted"/>
<dbReference type="InterPro" id="IPR036322">
    <property type="entry name" value="WD40_repeat_dom_sf"/>
</dbReference>
<dbReference type="InterPro" id="IPR006594">
    <property type="entry name" value="LisH"/>
</dbReference>
<dbReference type="AlphaFoldDB" id="W9WH40"/>
<feature type="region of interest" description="Disordered" evidence="6">
    <location>
        <begin position="149"/>
        <end position="185"/>
    </location>
</feature>
<feature type="repeat" description="WD" evidence="5">
    <location>
        <begin position="582"/>
        <end position="622"/>
    </location>
</feature>
<dbReference type="PROSITE" id="PS50082">
    <property type="entry name" value="WD_REPEATS_2"/>
    <property type="match status" value="1"/>
</dbReference>
<dbReference type="InterPro" id="IPR015943">
    <property type="entry name" value="WD40/YVTN_repeat-like_dom_sf"/>
</dbReference>
<dbReference type="HOGENOM" id="CLU_018409_1_0_1"/>
<dbReference type="eggNOG" id="KOG0273">
    <property type="taxonomic scope" value="Eukaryota"/>
</dbReference>
<evidence type="ECO:0000256" key="5">
    <source>
        <dbReference type="PROSITE-ProRule" id="PRU00221"/>
    </source>
</evidence>
<dbReference type="Proteomes" id="UP000019473">
    <property type="component" value="Unassembled WGS sequence"/>
</dbReference>
<dbReference type="OrthoDB" id="1367865at2759"/>
<accession>W9WH40</accession>
<dbReference type="GO" id="GO:0034967">
    <property type="term" value="C:Set3 complex"/>
    <property type="evidence" value="ECO:0007669"/>
    <property type="project" value="TreeGrafter"/>
</dbReference>
<evidence type="ECO:0000256" key="2">
    <source>
        <dbReference type="ARBA" id="ARBA00022574"/>
    </source>
</evidence>
<gene>
    <name evidence="7" type="ORF">A1O7_00241</name>
</gene>
<keyword evidence="2 5" id="KW-0853">WD repeat</keyword>
<dbReference type="InterPro" id="IPR045183">
    <property type="entry name" value="Ebi-like"/>
</dbReference>
<dbReference type="PANTHER" id="PTHR22846:SF2">
    <property type="entry name" value="F-BOX-LIKE_WD REPEAT-CONTAINING PROTEIN EBI"/>
    <property type="match status" value="1"/>
</dbReference>
<name>W9WH40_9EURO</name>
<dbReference type="InterPro" id="IPR001680">
    <property type="entry name" value="WD40_rpt"/>
</dbReference>
<evidence type="ECO:0000313" key="8">
    <source>
        <dbReference type="Proteomes" id="UP000019473"/>
    </source>
</evidence>
<dbReference type="STRING" id="1182544.W9WH40"/>
<dbReference type="PROSITE" id="PS50896">
    <property type="entry name" value="LISH"/>
    <property type="match status" value="1"/>
</dbReference>
<feature type="compositionally biased region" description="Low complexity" evidence="6">
    <location>
        <begin position="167"/>
        <end position="184"/>
    </location>
</feature>
<dbReference type="PANTHER" id="PTHR22846">
    <property type="entry name" value="WD40 REPEAT PROTEIN"/>
    <property type="match status" value="1"/>
</dbReference>
<keyword evidence="8" id="KW-1185">Reference proteome</keyword>
<dbReference type="EMBL" id="AMGW01000001">
    <property type="protein sequence ID" value="EXJ63906.1"/>
    <property type="molecule type" value="Genomic_DNA"/>
</dbReference>
<evidence type="ECO:0000256" key="3">
    <source>
        <dbReference type="ARBA" id="ARBA00022737"/>
    </source>
</evidence>
<dbReference type="VEuPathDB" id="FungiDB:A1O7_00241"/>
<comment type="subcellular location">
    <subcellularLocation>
        <location evidence="1">Nucleus</location>
    </subcellularLocation>
</comment>
<dbReference type="SMART" id="SM00320">
    <property type="entry name" value="WD40"/>
    <property type="match status" value="4"/>
</dbReference>